<name>A0A0F6W942_9BACT</name>
<dbReference type="PANTHER" id="PTHR33359:SF1">
    <property type="entry name" value="MOLYBDOPTERIN SYNTHASE SULFUR CARRIER SUBUNIT"/>
    <property type="match status" value="1"/>
</dbReference>
<evidence type="ECO:0000256" key="2">
    <source>
        <dbReference type="ARBA" id="ARBA00024200"/>
    </source>
</evidence>
<evidence type="ECO:0000256" key="3">
    <source>
        <dbReference type="ARBA" id="ARBA00024247"/>
    </source>
</evidence>
<dbReference type="InterPro" id="IPR016155">
    <property type="entry name" value="Mopterin_synth/thiamin_S_b"/>
</dbReference>
<dbReference type="OrthoDB" id="9801945at2"/>
<proteinExistence type="inferred from homology"/>
<dbReference type="UniPathway" id="UPA00344"/>
<dbReference type="GO" id="GO:0006777">
    <property type="term" value="P:Mo-molybdopterin cofactor biosynthetic process"/>
    <property type="evidence" value="ECO:0007669"/>
    <property type="project" value="InterPro"/>
</dbReference>
<dbReference type="Pfam" id="PF02597">
    <property type="entry name" value="ThiS"/>
    <property type="match status" value="1"/>
</dbReference>
<evidence type="ECO:0000313" key="4">
    <source>
        <dbReference type="EMBL" id="AKF10477.1"/>
    </source>
</evidence>
<dbReference type="InterPro" id="IPR044672">
    <property type="entry name" value="MOCS2A"/>
</dbReference>
<dbReference type="STRING" id="927083.DB32_007626"/>
<dbReference type="KEGG" id="samy:DB32_007626"/>
<keyword evidence="5" id="KW-1185">Reference proteome</keyword>
<dbReference type="CDD" id="cd00754">
    <property type="entry name" value="Ubl_MoaD"/>
    <property type="match status" value="1"/>
</dbReference>
<dbReference type="EMBL" id="CP011125">
    <property type="protein sequence ID" value="AKF10477.1"/>
    <property type="molecule type" value="Genomic_DNA"/>
</dbReference>
<reference evidence="4 5" key="1">
    <citation type="submission" date="2015-03" db="EMBL/GenBank/DDBJ databases">
        <title>Genome assembly of Sandaracinus amylolyticus DSM 53668.</title>
        <authorList>
            <person name="Sharma G."/>
            <person name="Subramanian S."/>
        </authorList>
    </citation>
    <scope>NUCLEOTIDE SEQUENCE [LARGE SCALE GENOMIC DNA]</scope>
    <source>
        <strain evidence="4 5">DSM 53668</strain>
    </source>
</reference>
<dbReference type="Gene3D" id="3.10.20.30">
    <property type="match status" value="1"/>
</dbReference>
<evidence type="ECO:0000313" key="5">
    <source>
        <dbReference type="Proteomes" id="UP000034883"/>
    </source>
</evidence>
<dbReference type="InterPro" id="IPR012675">
    <property type="entry name" value="Beta-grasp_dom_sf"/>
</dbReference>
<evidence type="ECO:0000256" key="1">
    <source>
        <dbReference type="ARBA" id="ARBA00022741"/>
    </source>
</evidence>
<organism evidence="4 5">
    <name type="scientific">Sandaracinus amylolyticus</name>
    <dbReference type="NCBI Taxonomy" id="927083"/>
    <lineage>
        <taxon>Bacteria</taxon>
        <taxon>Pseudomonadati</taxon>
        <taxon>Myxococcota</taxon>
        <taxon>Polyangia</taxon>
        <taxon>Polyangiales</taxon>
        <taxon>Sandaracinaceae</taxon>
        <taxon>Sandaracinus</taxon>
    </lineage>
</organism>
<sequence>MRVTVLYFAGARDLAGRAEERVDVPDDVRTVGALAAWIEQRVPALAGRGGSLRWARNEAFAAMSDAIEEGDVIAIIPPVAGGCA</sequence>
<dbReference type="GO" id="GO:0000166">
    <property type="term" value="F:nucleotide binding"/>
    <property type="evidence" value="ECO:0007669"/>
    <property type="project" value="UniProtKB-KW"/>
</dbReference>
<dbReference type="InterPro" id="IPR003749">
    <property type="entry name" value="ThiS/MoaD-like"/>
</dbReference>
<dbReference type="SUPFAM" id="SSF54285">
    <property type="entry name" value="MoaD/ThiS"/>
    <property type="match status" value="1"/>
</dbReference>
<comment type="similarity">
    <text evidence="2">Belongs to the MoaD family.</text>
</comment>
<protein>
    <recommendedName>
        <fullName evidence="3">Molybdopterin synthase sulfur carrier subunit</fullName>
    </recommendedName>
</protein>
<dbReference type="GO" id="GO:1990133">
    <property type="term" value="C:molybdopterin adenylyltransferase complex"/>
    <property type="evidence" value="ECO:0007669"/>
    <property type="project" value="TreeGrafter"/>
</dbReference>
<keyword evidence="1" id="KW-0547">Nucleotide-binding</keyword>
<dbReference type="Proteomes" id="UP000034883">
    <property type="component" value="Chromosome"/>
</dbReference>
<dbReference type="RefSeq" id="WP_053237437.1">
    <property type="nucleotide sequence ID" value="NZ_CP011125.1"/>
</dbReference>
<accession>A0A0F6W942</accession>
<gene>
    <name evidence="4" type="ORF">DB32_007626</name>
</gene>
<dbReference type="AlphaFoldDB" id="A0A0F6W942"/>
<dbReference type="NCBIfam" id="TIGR01682">
    <property type="entry name" value="moaD"/>
    <property type="match status" value="1"/>
</dbReference>
<dbReference type="PANTHER" id="PTHR33359">
    <property type="entry name" value="MOLYBDOPTERIN SYNTHASE SULFUR CARRIER SUBUNIT"/>
    <property type="match status" value="1"/>
</dbReference>